<dbReference type="GO" id="GO:0016740">
    <property type="term" value="F:transferase activity"/>
    <property type="evidence" value="ECO:0007669"/>
    <property type="project" value="UniProtKB-KW"/>
</dbReference>
<name>A0A4V2S305_9ACTN</name>
<dbReference type="RefSeq" id="WP_132155368.1">
    <property type="nucleotide sequence ID" value="NZ_SLWR01000013.1"/>
</dbReference>
<dbReference type="Proteomes" id="UP000295573">
    <property type="component" value="Unassembled WGS sequence"/>
</dbReference>
<dbReference type="Gene3D" id="3.90.550.10">
    <property type="entry name" value="Spore Coat Polysaccharide Biosynthesis Protein SpsA, Chain A"/>
    <property type="match status" value="1"/>
</dbReference>
<proteinExistence type="predicted"/>
<dbReference type="Pfam" id="PF13489">
    <property type="entry name" value="Methyltransf_23"/>
    <property type="match status" value="1"/>
</dbReference>
<dbReference type="AlphaFoldDB" id="A0A4V2S305"/>
<dbReference type="SUPFAM" id="SSF53335">
    <property type="entry name" value="S-adenosyl-L-methionine-dependent methyltransferases"/>
    <property type="match status" value="1"/>
</dbReference>
<organism evidence="1 2">
    <name type="scientific">Kribbella antiqua</name>
    <dbReference type="NCBI Taxonomy" id="2512217"/>
    <lineage>
        <taxon>Bacteria</taxon>
        <taxon>Bacillati</taxon>
        <taxon>Actinomycetota</taxon>
        <taxon>Actinomycetes</taxon>
        <taxon>Propionibacteriales</taxon>
        <taxon>Kribbellaceae</taxon>
        <taxon>Kribbella</taxon>
    </lineage>
</organism>
<dbReference type="EMBL" id="SLWR01000013">
    <property type="protein sequence ID" value="TCO42490.1"/>
    <property type="molecule type" value="Genomic_DNA"/>
</dbReference>
<dbReference type="InterPro" id="IPR018641">
    <property type="entry name" value="Trfase_1_rSAM/seldom-assoc"/>
</dbReference>
<accession>A0A4V2S305</accession>
<evidence type="ECO:0000313" key="2">
    <source>
        <dbReference type="Proteomes" id="UP000295573"/>
    </source>
</evidence>
<keyword evidence="1" id="KW-0808">Transferase</keyword>
<dbReference type="InterPro" id="IPR029044">
    <property type="entry name" value="Nucleotide-diphossugar_trans"/>
</dbReference>
<protein>
    <submittedName>
        <fullName evidence="1">Glycosyltransferase A (GT-A) superfamily protein (DUF2064 family)</fullName>
    </submittedName>
</protein>
<sequence>MNAGTVIVIAKEPLPGKVKTRLQTEFTPDEAAALARASLADTLAAVRKTPVPRHVLALDGMAGPWLPDGFCVIAQHGNGLDERLAAAFEDAYDGSPMLLIGMDTPQVTPALLGADWSGHDAVLGLTEDGGYWCLGLREPDRRALVGVPMSTEYTGAAQLARLELLGYRVKLLPTLRDMDTPEDAAAIAAGFPHLRMSRLHRRLQHAAHPVLLFERALEGGRVVVTGSDGRTVPGLSDLDRWRAPADAVDRIALSRCEGPVLDIGCGPGRIVLALTEQGIPALGVDISAHAVRLTTSRGAAALRRAVNEPLPGEGRWGSALLMDGNIGIGGAPDVLLRRCAELVRPNGLVLVEVDPDDTLDDTSAIVLRGVSGRRSNPLPWARVGSRAVVRYARTAGLIAAEEWRAGGRVFLTFRRGAEVSRRSRAPVAELHRTQ</sequence>
<dbReference type="OrthoDB" id="4484556at2"/>
<evidence type="ECO:0000313" key="1">
    <source>
        <dbReference type="EMBL" id="TCO42490.1"/>
    </source>
</evidence>
<keyword evidence="2" id="KW-1185">Reference proteome</keyword>
<comment type="caution">
    <text evidence="1">The sequence shown here is derived from an EMBL/GenBank/DDBJ whole genome shotgun (WGS) entry which is preliminary data.</text>
</comment>
<dbReference type="Gene3D" id="3.40.50.150">
    <property type="entry name" value="Vaccinia Virus protein VP39"/>
    <property type="match status" value="1"/>
</dbReference>
<reference evidence="1 2" key="1">
    <citation type="journal article" date="2015" name="Stand. Genomic Sci.">
        <title>Genomic Encyclopedia of Bacterial and Archaeal Type Strains, Phase III: the genomes of soil and plant-associated and newly described type strains.</title>
        <authorList>
            <person name="Whitman W.B."/>
            <person name="Woyke T."/>
            <person name="Klenk H.P."/>
            <person name="Zhou Y."/>
            <person name="Lilburn T.G."/>
            <person name="Beck B.J."/>
            <person name="De Vos P."/>
            <person name="Vandamme P."/>
            <person name="Eisen J.A."/>
            <person name="Garrity G."/>
            <person name="Hugenholtz P."/>
            <person name="Kyrpides N.C."/>
        </authorList>
    </citation>
    <scope>NUCLEOTIDE SEQUENCE [LARGE SCALE GENOMIC DNA]</scope>
    <source>
        <strain evidence="1 2">VKM Ac-2541</strain>
    </source>
</reference>
<dbReference type="SUPFAM" id="SSF53448">
    <property type="entry name" value="Nucleotide-diphospho-sugar transferases"/>
    <property type="match status" value="1"/>
</dbReference>
<dbReference type="PANTHER" id="PTHR36529">
    <property type="entry name" value="SLL1095 PROTEIN"/>
    <property type="match status" value="1"/>
</dbReference>
<dbReference type="InterPro" id="IPR029063">
    <property type="entry name" value="SAM-dependent_MTases_sf"/>
</dbReference>
<dbReference type="CDD" id="cd02440">
    <property type="entry name" value="AdoMet_MTases"/>
    <property type="match status" value="1"/>
</dbReference>
<dbReference type="PANTHER" id="PTHR36529:SF1">
    <property type="entry name" value="GLYCOSYLTRANSFERASE"/>
    <property type="match status" value="1"/>
</dbReference>
<dbReference type="Pfam" id="PF09837">
    <property type="entry name" value="DUF2064"/>
    <property type="match status" value="1"/>
</dbReference>
<gene>
    <name evidence="1" type="ORF">EV646_113112</name>
</gene>